<dbReference type="Proteomes" id="UP001262889">
    <property type="component" value="Unassembled WGS sequence"/>
</dbReference>
<protein>
    <submittedName>
        <fullName evidence="1">Glycosyltransferase</fullName>
        <ecNumber evidence="1">2.4.-.-</ecNumber>
    </submittedName>
</protein>
<evidence type="ECO:0000313" key="1">
    <source>
        <dbReference type="EMBL" id="MDT0641776.1"/>
    </source>
</evidence>
<dbReference type="SUPFAM" id="SSF53756">
    <property type="entry name" value="UDP-Glycosyltransferase/glycogen phosphorylase"/>
    <property type="match status" value="1"/>
</dbReference>
<proteinExistence type="predicted"/>
<gene>
    <name evidence="1" type="ORF">RM553_02925</name>
</gene>
<keyword evidence="2" id="KW-1185">Reference proteome</keyword>
<name>A0ABU3C606_9FLAO</name>
<dbReference type="Gene3D" id="3.40.50.2000">
    <property type="entry name" value="Glycogen Phosphorylase B"/>
    <property type="match status" value="1"/>
</dbReference>
<organism evidence="1 2">
    <name type="scientific">Autumnicola tepida</name>
    <dbReference type="NCBI Taxonomy" id="3075595"/>
    <lineage>
        <taxon>Bacteria</taxon>
        <taxon>Pseudomonadati</taxon>
        <taxon>Bacteroidota</taxon>
        <taxon>Flavobacteriia</taxon>
        <taxon>Flavobacteriales</taxon>
        <taxon>Flavobacteriaceae</taxon>
        <taxon>Autumnicola</taxon>
    </lineage>
</organism>
<comment type="caution">
    <text evidence="1">The sequence shown here is derived from an EMBL/GenBank/DDBJ whole genome shotgun (WGS) entry which is preliminary data.</text>
</comment>
<keyword evidence="1" id="KW-0808">Transferase</keyword>
<dbReference type="CDD" id="cd03801">
    <property type="entry name" value="GT4_PimA-like"/>
    <property type="match status" value="1"/>
</dbReference>
<sequence length="416" mass="48256">MRTYKKLLVIGYVWPEPGSSAAGSRMMQLLQFFKSHNYEITFATTAAVTPFMAGLDEMDISTEKIKLNDPSFDEFVLKLKPQIVLFDRFMMEEQFGWRVDKFCPNALKVLDTEDLHFLRESRMKAWKKQISPEELYFESDLAKREIAAIYRCDLSLIISEAEMNLLITDFKIDENLLVYLPFLLPHISEEEIQSMSGFDARNHFLSIGNFKHEPNWNAVFLLKKEIWPLIRQKLPEAELHIYGAYPTQKVLELHHPASGFIVKGRAENASEVMKKAKICLAPLQFGAGLKGKFIDSMQCGTPTVTTTIGAEGIAGQMPWPGFIEDKPDEFANKAVKIYQNKKLWEEHQQNGFRIINQRFSKDYFEKEFEECLEKSGKNLPEHRKRNFTGAMLKHHLHKSTYFMSRYIEEKNKKTAN</sequence>
<keyword evidence="1" id="KW-0328">Glycosyltransferase</keyword>
<dbReference type="Pfam" id="PF13692">
    <property type="entry name" value="Glyco_trans_1_4"/>
    <property type="match status" value="1"/>
</dbReference>
<dbReference type="GO" id="GO:0016757">
    <property type="term" value="F:glycosyltransferase activity"/>
    <property type="evidence" value="ECO:0007669"/>
    <property type="project" value="UniProtKB-KW"/>
</dbReference>
<dbReference type="EMBL" id="JAVRHQ010000002">
    <property type="protein sequence ID" value="MDT0641776.1"/>
    <property type="molecule type" value="Genomic_DNA"/>
</dbReference>
<accession>A0ABU3C606</accession>
<dbReference type="RefSeq" id="WP_311533486.1">
    <property type="nucleotide sequence ID" value="NZ_JAVRHQ010000002.1"/>
</dbReference>
<reference evidence="1 2" key="1">
    <citation type="submission" date="2023-09" db="EMBL/GenBank/DDBJ databases">
        <authorList>
            <person name="Rey-Velasco X."/>
        </authorList>
    </citation>
    <scope>NUCLEOTIDE SEQUENCE [LARGE SCALE GENOMIC DNA]</scope>
    <source>
        <strain evidence="1 2">F363</strain>
    </source>
</reference>
<dbReference type="EC" id="2.4.-.-" evidence="1"/>
<evidence type="ECO:0000313" key="2">
    <source>
        <dbReference type="Proteomes" id="UP001262889"/>
    </source>
</evidence>